<dbReference type="Gene3D" id="1.10.10.60">
    <property type="entry name" value="Homeodomain-like"/>
    <property type="match status" value="1"/>
</dbReference>
<gene>
    <name evidence="5" type="ORF">D0436_11105</name>
</gene>
<keyword evidence="3" id="KW-0804">Transcription</keyword>
<evidence type="ECO:0000256" key="1">
    <source>
        <dbReference type="ARBA" id="ARBA00023015"/>
    </source>
</evidence>
<dbReference type="Pfam" id="PF12625">
    <property type="entry name" value="Arabinose_bd"/>
    <property type="match status" value="1"/>
</dbReference>
<dbReference type="AlphaFoldDB" id="A0A5B8QY83"/>
<dbReference type="PANTHER" id="PTHR47894:SF1">
    <property type="entry name" value="HTH-TYPE TRANSCRIPTIONAL REGULATOR VQSM"/>
    <property type="match status" value="1"/>
</dbReference>
<dbReference type="GO" id="GO:0003700">
    <property type="term" value="F:DNA-binding transcription factor activity"/>
    <property type="evidence" value="ECO:0007669"/>
    <property type="project" value="InterPro"/>
</dbReference>
<dbReference type="InterPro" id="IPR032687">
    <property type="entry name" value="AraC-type_N"/>
</dbReference>
<protein>
    <submittedName>
        <fullName evidence="5">AraC family transcriptional regulator</fullName>
    </submittedName>
</protein>
<dbReference type="Proteomes" id="UP000321124">
    <property type="component" value="Chromosome"/>
</dbReference>
<dbReference type="InterPro" id="IPR009057">
    <property type="entry name" value="Homeodomain-like_sf"/>
</dbReference>
<dbReference type="RefSeq" id="WP_208662717.1">
    <property type="nucleotide sequence ID" value="NZ_CP031775.2"/>
</dbReference>
<proteinExistence type="predicted"/>
<dbReference type="GO" id="GO:0000976">
    <property type="term" value="F:transcription cis-regulatory region binding"/>
    <property type="evidence" value="ECO:0007669"/>
    <property type="project" value="TreeGrafter"/>
</dbReference>
<dbReference type="KEGG" id="sdeo:D0436_11105"/>
<sequence length="384" mass="43569">MRALATWQDKCIDSQLLVASIVGLFKQRGLDSDKLLRGTGIFTADIRKPDHLISPKQLSRLLDNALSLWPSGDLSFLLGQLWLPSQSGALTAGIFCARDLKSLGHFWHKYHWLTQPWLQTWHWQGEQEWHFLLSLDLGMQRHKQFFIELSLSSLTACCKQLLGQAWRGSISFPYPAPANLAHYYKYFGTELSFDAPLCRISMAKSLLCQPLLFASHLETHAIDFTGSKYTEQLNKPAALQPWEHPHASTLDRYFNEPLASTVLGPQLTMAKNARQALLAHGFRHGLAAGIRLKLMQKTLSLPEMAQLLEISPATLKRRLGEMGLSYGQLVDESRLIKALYFLAEPEQDANSIAHSLSFSDASNFRRSFKRWTGQLPAYFRFWLA</sequence>
<evidence type="ECO:0000259" key="4">
    <source>
        <dbReference type="PROSITE" id="PS01124"/>
    </source>
</evidence>
<accession>A0A5B8QY83</accession>
<evidence type="ECO:0000313" key="6">
    <source>
        <dbReference type="Proteomes" id="UP000321124"/>
    </source>
</evidence>
<keyword evidence="2" id="KW-0238">DNA-binding</keyword>
<evidence type="ECO:0000256" key="2">
    <source>
        <dbReference type="ARBA" id="ARBA00023125"/>
    </source>
</evidence>
<feature type="domain" description="HTH araC/xylS-type" evidence="4">
    <location>
        <begin position="284"/>
        <end position="382"/>
    </location>
</feature>
<dbReference type="EMBL" id="CP031775">
    <property type="protein sequence ID" value="QDZ90968.1"/>
    <property type="molecule type" value="Genomic_DNA"/>
</dbReference>
<dbReference type="InterPro" id="IPR018060">
    <property type="entry name" value="HTH_AraC"/>
</dbReference>
<dbReference type="PROSITE" id="PS01124">
    <property type="entry name" value="HTH_ARAC_FAMILY_2"/>
    <property type="match status" value="1"/>
</dbReference>
<dbReference type="SUPFAM" id="SSF46689">
    <property type="entry name" value="Homeodomain-like"/>
    <property type="match status" value="1"/>
</dbReference>
<keyword evidence="1" id="KW-0805">Transcription regulation</keyword>
<evidence type="ECO:0000313" key="5">
    <source>
        <dbReference type="EMBL" id="QDZ90968.1"/>
    </source>
</evidence>
<name>A0A5B8QY83_9GAMM</name>
<dbReference type="SMART" id="SM00342">
    <property type="entry name" value="HTH_ARAC"/>
    <property type="match status" value="1"/>
</dbReference>
<evidence type="ECO:0000256" key="3">
    <source>
        <dbReference type="ARBA" id="ARBA00023163"/>
    </source>
</evidence>
<dbReference type="GO" id="GO:0005829">
    <property type="term" value="C:cytosol"/>
    <property type="evidence" value="ECO:0007669"/>
    <property type="project" value="TreeGrafter"/>
</dbReference>
<reference evidence="5 6" key="1">
    <citation type="journal article" date="2019" name="Ecotoxicol. Environ. Saf.">
        <title>Microbial characterization of heavy metal resistant bacterial strains isolated from an electroplating wastewater treatment plant.</title>
        <authorList>
            <person name="Cai X."/>
            <person name="Zheng X."/>
            <person name="Zhang D."/>
            <person name="Iqbal W."/>
            <person name="Liu C."/>
            <person name="Yang B."/>
            <person name="Zhao X."/>
            <person name="Lu X."/>
            <person name="Mao Y."/>
        </authorList>
    </citation>
    <scope>NUCLEOTIDE SEQUENCE [LARGE SCALE GENOMIC DNA]</scope>
    <source>
        <strain evidence="5 6">Ni1-3</strain>
    </source>
</reference>
<dbReference type="PANTHER" id="PTHR47894">
    <property type="entry name" value="HTH-TYPE TRANSCRIPTIONAL REGULATOR GADX"/>
    <property type="match status" value="1"/>
</dbReference>
<organism evidence="5 6">
    <name type="scientific">Shewanella decolorationis</name>
    <dbReference type="NCBI Taxonomy" id="256839"/>
    <lineage>
        <taxon>Bacteria</taxon>
        <taxon>Pseudomonadati</taxon>
        <taxon>Pseudomonadota</taxon>
        <taxon>Gammaproteobacteria</taxon>
        <taxon>Alteromonadales</taxon>
        <taxon>Shewanellaceae</taxon>
        <taxon>Shewanella</taxon>
    </lineage>
</organism>
<dbReference type="Pfam" id="PF12833">
    <property type="entry name" value="HTH_18"/>
    <property type="match status" value="1"/>
</dbReference>